<reference evidence="12 13" key="1">
    <citation type="submission" date="2018-08" db="EMBL/GenBank/DDBJ databases">
        <title>A genome reference for cultivated species of the human gut microbiota.</title>
        <authorList>
            <person name="Zou Y."/>
            <person name="Xue W."/>
            <person name="Luo G."/>
        </authorList>
    </citation>
    <scope>NUCLEOTIDE SEQUENCE [LARGE SCALE GENOMIC DNA]</scope>
    <source>
        <strain evidence="11 12">AM22-22</strain>
        <strain evidence="10 13">AM23-13</strain>
    </source>
</reference>
<keyword evidence="12" id="KW-1185">Reference proteome</keyword>
<evidence type="ECO:0000313" key="10">
    <source>
        <dbReference type="EMBL" id="RHG09969.1"/>
    </source>
</evidence>
<feature type="transmembrane region" description="Helical" evidence="7">
    <location>
        <begin position="267"/>
        <end position="289"/>
    </location>
</feature>
<keyword evidence="5 7" id="KW-1133">Transmembrane helix</keyword>
<feature type="transmembrane region" description="Helical" evidence="7">
    <location>
        <begin position="114"/>
        <end position="134"/>
    </location>
</feature>
<reference evidence="9 14" key="2">
    <citation type="journal article" date="2019" name="Nat. Med.">
        <title>A library of human gut bacterial isolates paired with longitudinal multiomics data enables mechanistic microbiome research.</title>
        <authorList>
            <person name="Poyet M."/>
            <person name="Groussin M."/>
            <person name="Gibbons S.M."/>
            <person name="Avila-Pacheco J."/>
            <person name="Jiang X."/>
            <person name="Kearney S.M."/>
            <person name="Perrotta A.R."/>
            <person name="Berdy B."/>
            <person name="Zhao S."/>
            <person name="Lieberman T.D."/>
            <person name="Swanson P.K."/>
            <person name="Smith M."/>
            <person name="Roesemann S."/>
            <person name="Alexander J.E."/>
            <person name="Rich S.A."/>
            <person name="Livny J."/>
            <person name="Vlamakis H."/>
            <person name="Clish C."/>
            <person name="Bullock K."/>
            <person name="Deik A."/>
            <person name="Scott J."/>
            <person name="Pierce K.A."/>
            <person name="Xavier R.J."/>
            <person name="Alm E.J."/>
        </authorList>
    </citation>
    <scope>NUCLEOTIDE SEQUENCE [LARGE SCALE GENOMIC DNA]</scope>
    <source>
        <strain evidence="9 14">BIOML-A6</strain>
    </source>
</reference>
<dbReference type="InterPro" id="IPR051393">
    <property type="entry name" value="ABC_transporter_permease"/>
</dbReference>
<feature type="domain" description="ABC transmembrane type-1" evidence="8">
    <location>
        <begin position="77"/>
        <end position="289"/>
    </location>
</feature>
<accession>A0A414SRE3</accession>
<evidence type="ECO:0000313" key="14">
    <source>
        <dbReference type="Proteomes" id="UP000472916"/>
    </source>
</evidence>
<evidence type="ECO:0000256" key="1">
    <source>
        <dbReference type="ARBA" id="ARBA00004651"/>
    </source>
</evidence>
<keyword evidence="3" id="KW-1003">Cell membrane</keyword>
<sequence length="301" mass="33583">MKMVKKRKLRAGELGKYFVIFILPALIIYLLFSITPFLYTIYYSFTDYTDMNPINLHFVGLKNYIKVLQTPVMLAAIKNSVIYAILLTGFQTLLGLPLAFVLNQKLKSRNLLRAVFFFPAVFSSLIIGYLWNFIMSSSDFGLINNILHQLGLGTLNFFTSKNALYSVILTQIWQWTGWAMVIFLANLQSISPDLYEAAEIDGANGLKKFMYVTLPLMCPSVKIVIVTGLIGGMKVFDIIYSMTSGGPGDATQTVMTVMMKKGISEGFYSTGSAFGVCFFIIVLAISAIVTKLMGKWSEAIQ</sequence>
<dbReference type="EMBL" id="QRHW01000005">
    <property type="protein sequence ID" value="RHG09969.1"/>
    <property type="molecule type" value="Genomic_DNA"/>
</dbReference>
<dbReference type="SUPFAM" id="SSF160964">
    <property type="entry name" value="MalF N-terminal region-like"/>
    <property type="match status" value="1"/>
</dbReference>
<name>A0A414SRE3_9FIRM</name>
<feature type="transmembrane region" description="Helical" evidence="7">
    <location>
        <begin position="209"/>
        <end position="233"/>
    </location>
</feature>
<evidence type="ECO:0000256" key="4">
    <source>
        <dbReference type="ARBA" id="ARBA00022692"/>
    </source>
</evidence>
<dbReference type="GO" id="GO:0055085">
    <property type="term" value="P:transmembrane transport"/>
    <property type="evidence" value="ECO:0007669"/>
    <property type="project" value="InterPro"/>
</dbReference>
<dbReference type="Proteomes" id="UP000284112">
    <property type="component" value="Unassembled WGS sequence"/>
</dbReference>
<comment type="caution">
    <text evidence="11">The sequence shown here is derived from an EMBL/GenBank/DDBJ whole genome shotgun (WGS) entry which is preliminary data.</text>
</comment>
<dbReference type="Proteomes" id="UP000472916">
    <property type="component" value="Unassembled WGS sequence"/>
</dbReference>
<gene>
    <name evidence="11" type="ORF">DW265_12310</name>
    <name evidence="10" type="ORF">DW641_05140</name>
    <name evidence="9" type="ORF">GT528_11660</name>
</gene>
<dbReference type="Proteomes" id="UP000284095">
    <property type="component" value="Unassembled WGS sequence"/>
</dbReference>
<evidence type="ECO:0000313" key="13">
    <source>
        <dbReference type="Proteomes" id="UP000284112"/>
    </source>
</evidence>
<dbReference type="PROSITE" id="PS50928">
    <property type="entry name" value="ABC_TM1"/>
    <property type="match status" value="1"/>
</dbReference>
<dbReference type="CDD" id="cd06261">
    <property type="entry name" value="TM_PBP2"/>
    <property type="match status" value="1"/>
</dbReference>
<dbReference type="AlphaFoldDB" id="A0A414SRE3"/>
<comment type="subcellular location">
    <subcellularLocation>
        <location evidence="1 7">Cell membrane</location>
        <topology evidence="1 7">Multi-pass membrane protein</topology>
    </subcellularLocation>
</comment>
<keyword evidence="6 7" id="KW-0472">Membrane</keyword>
<dbReference type="InterPro" id="IPR000515">
    <property type="entry name" value="MetI-like"/>
</dbReference>
<evidence type="ECO:0000256" key="7">
    <source>
        <dbReference type="RuleBase" id="RU363032"/>
    </source>
</evidence>
<dbReference type="EMBL" id="QRIC01000032">
    <property type="protein sequence ID" value="RHG23194.1"/>
    <property type="molecule type" value="Genomic_DNA"/>
</dbReference>
<evidence type="ECO:0000313" key="11">
    <source>
        <dbReference type="EMBL" id="RHG23194.1"/>
    </source>
</evidence>
<comment type="similarity">
    <text evidence="7">Belongs to the binding-protein-dependent transport system permease family.</text>
</comment>
<organism evidence="11 12">
    <name type="scientific">Dorea longicatena</name>
    <dbReference type="NCBI Taxonomy" id="88431"/>
    <lineage>
        <taxon>Bacteria</taxon>
        <taxon>Bacillati</taxon>
        <taxon>Bacillota</taxon>
        <taxon>Clostridia</taxon>
        <taxon>Lachnospirales</taxon>
        <taxon>Lachnospiraceae</taxon>
        <taxon>Dorea</taxon>
    </lineage>
</organism>
<dbReference type="GO" id="GO:0005886">
    <property type="term" value="C:plasma membrane"/>
    <property type="evidence" value="ECO:0007669"/>
    <property type="project" value="UniProtKB-SubCell"/>
</dbReference>
<keyword evidence="4 7" id="KW-0812">Transmembrane</keyword>
<evidence type="ECO:0000256" key="2">
    <source>
        <dbReference type="ARBA" id="ARBA00022448"/>
    </source>
</evidence>
<keyword evidence="2 7" id="KW-0813">Transport</keyword>
<proteinExistence type="inferred from homology"/>
<evidence type="ECO:0000313" key="9">
    <source>
        <dbReference type="EMBL" id="MZK42326.1"/>
    </source>
</evidence>
<evidence type="ECO:0000256" key="3">
    <source>
        <dbReference type="ARBA" id="ARBA00022475"/>
    </source>
</evidence>
<evidence type="ECO:0000256" key="6">
    <source>
        <dbReference type="ARBA" id="ARBA00023136"/>
    </source>
</evidence>
<evidence type="ECO:0000256" key="5">
    <source>
        <dbReference type="ARBA" id="ARBA00022989"/>
    </source>
</evidence>
<dbReference type="PANTHER" id="PTHR30193">
    <property type="entry name" value="ABC TRANSPORTER PERMEASE PROTEIN"/>
    <property type="match status" value="1"/>
</dbReference>
<dbReference type="EMBL" id="WWSC01000014">
    <property type="protein sequence ID" value="MZK42326.1"/>
    <property type="molecule type" value="Genomic_DNA"/>
</dbReference>
<feature type="transmembrane region" description="Helical" evidence="7">
    <location>
        <begin position="163"/>
        <end position="188"/>
    </location>
</feature>
<dbReference type="SUPFAM" id="SSF161098">
    <property type="entry name" value="MetI-like"/>
    <property type="match status" value="1"/>
</dbReference>
<dbReference type="PANTHER" id="PTHR30193:SF37">
    <property type="entry name" value="INNER MEMBRANE ABC TRANSPORTER PERMEASE PROTEIN YCJO"/>
    <property type="match status" value="1"/>
</dbReference>
<feature type="transmembrane region" description="Helical" evidence="7">
    <location>
        <begin position="81"/>
        <end position="102"/>
    </location>
</feature>
<dbReference type="InterPro" id="IPR035906">
    <property type="entry name" value="MetI-like_sf"/>
</dbReference>
<dbReference type="Pfam" id="PF00528">
    <property type="entry name" value="BPD_transp_1"/>
    <property type="match status" value="1"/>
</dbReference>
<dbReference type="Gene3D" id="1.10.3720.10">
    <property type="entry name" value="MetI-like"/>
    <property type="match status" value="1"/>
</dbReference>
<feature type="transmembrane region" description="Helical" evidence="7">
    <location>
        <begin position="20"/>
        <end position="42"/>
    </location>
</feature>
<evidence type="ECO:0000313" key="12">
    <source>
        <dbReference type="Proteomes" id="UP000284095"/>
    </source>
</evidence>
<protein>
    <submittedName>
        <fullName evidence="9">ABC transporter permease subunit</fullName>
    </submittedName>
    <submittedName>
        <fullName evidence="11">Sugar ABC transporter permease</fullName>
    </submittedName>
</protein>
<evidence type="ECO:0000259" key="8">
    <source>
        <dbReference type="PROSITE" id="PS50928"/>
    </source>
</evidence>